<gene>
    <name evidence="2" type="ORF">GQ466_29740</name>
</gene>
<evidence type="ECO:0000313" key="2">
    <source>
        <dbReference type="EMBL" id="MXQ68206.1"/>
    </source>
</evidence>
<proteinExistence type="predicted"/>
<accession>A0A6I4WKH3</accession>
<reference evidence="2 3" key="1">
    <citation type="submission" date="2019-12" db="EMBL/GenBank/DDBJ databases">
        <title>Nocardia macrotermitis sp. nov. and Nocardia aurantia sp. nov., isolated from the gut of the fungus growing-termite Macrotermes natalensis.</title>
        <authorList>
            <person name="Christine B."/>
            <person name="Rene B."/>
        </authorList>
    </citation>
    <scope>NUCLEOTIDE SEQUENCE [LARGE SCALE GENOMIC DNA]</scope>
    <source>
        <strain evidence="2 3">DSM 102126</strain>
    </source>
</reference>
<protein>
    <submittedName>
        <fullName evidence="2">Uncharacterized protein</fullName>
    </submittedName>
</protein>
<sequence>MILVLAVGAAIFLGGAVLGVFVMLVVGIHAEERRALRRDPRRSRVASASCRVLTTRTEDDAHTVRVPAGR</sequence>
<keyword evidence="3" id="KW-1185">Reference proteome</keyword>
<comment type="caution">
    <text evidence="2">The sequence shown here is derived from an EMBL/GenBank/DDBJ whole genome shotgun (WGS) entry which is preliminary data.</text>
</comment>
<keyword evidence="1" id="KW-0812">Transmembrane</keyword>
<keyword evidence="1" id="KW-0472">Membrane</keyword>
<dbReference type="EMBL" id="WUTW01000011">
    <property type="protein sequence ID" value="MXQ68206.1"/>
    <property type="molecule type" value="Genomic_DNA"/>
</dbReference>
<evidence type="ECO:0000256" key="1">
    <source>
        <dbReference type="SAM" id="Phobius"/>
    </source>
</evidence>
<name>A0A6I4WKH3_9ACTN</name>
<dbReference type="Proteomes" id="UP000431901">
    <property type="component" value="Unassembled WGS sequence"/>
</dbReference>
<feature type="transmembrane region" description="Helical" evidence="1">
    <location>
        <begin position="6"/>
        <end position="28"/>
    </location>
</feature>
<dbReference type="AlphaFoldDB" id="A0A6I4WKH3"/>
<organism evidence="2 3">
    <name type="scientific">Actinomadura rayongensis</name>
    <dbReference type="NCBI Taxonomy" id="1429076"/>
    <lineage>
        <taxon>Bacteria</taxon>
        <taxon>Bacillati</taxon>
        <taxon>Actinomycetota</taxon>
        <taxon>Actinomycetes</taxon>
        <taxon>Streptosporangiales</taxon>
        <taxon>Thermomonosporaceae</taxon>
        <taxon>Actinomadura</taxon>
    </lineage>
</organism>
<dbReference type="OrthoDB" id="3482440at2"/>
<keyword evidence="1" id="KW-1133">Transmembrane helix</keyword>
<dbReference type="RefSeq" id="WP_161106393.1">
    <property type="nucleotide sequence ID" value="NZ_JBHLYI010000014.1"/>
</dbReference>
<evidence type="ECO:0000313" key="3">
    <source>
        <dbReference type="Proteomes" id="UP000431901"/>
    </source>
</evidence>